<dbReference type="Proteomes" id="UP000095284">
    <property type="component" value="Unplaced"/>
</dbReference>
<feature type="compositionally biased region" description="Polar residues" evidence="2">
    <location>
        <begin position="478"/>
        <end position="506"/>
    </location>
</feature>
<dbReference type="EMBL" id="CAJFCV020000006">
    <property type="protein sequence ID" value="CAG9131318.1"/>
    <property type="molecule type" value="Genomic_DNA"/>
</dbReference>
<feature type="region of interest" description="Disordered" evidence="2">
    <location>
        <begin position="336"/>
        <end position="371"/>
    </location>
</feature>
<feature type="compositionally biased region" description="Polar residues" evidence="2">
    <location>
        <begin position="353"/>
        <end position="368"/>
    </location>
</feature>
<dbReference type="InterPro" id="IPR035979">
    <property type="entry name" value="RBD_domain_sf"/>
</dbReference>
<protein>
    <submittedName>
        <fullName evidence="4">(pine wood nematode) hypothetical protein</fullName>
    </submittedName>
    <submittedName>
        <fullName evidence="8">RRM domain-containing protein</fullName>
    </submittedName>
</protein>
<dbReference type="InterPro" id="IPR000504">
    <property type="entry name" value="RRM_dom"/>
</dbReference>
<dbReference type="InterPro" id="IPR012677">
    <property type="entry name" value="Nucleotide-bd_a/b_plait_sf"/>
</dbReference>
<dbReference type="Proteomes" id="UP000582659">
    <property type="component" value="Unassembled WGS sequence"/>
</dbReference>
<dbReference type="AlphaFoldDB" id="A0A1I7RKH6"/>
<evidence type="ECO:0000313" key="5">
    <source>
        <dbReference type="EMBL" id="CAG9131318.1"/>
    </source>
</evidence>
<feature type="compositionally biased region" description="Polar residues" evidence="2">
    <location>
        <begin position="550"/>
        <end position="559"/>
    </location>
</feature>
<dbReference type="eggNOG" id="ENOG502S4MF">
    <property type="taxonomic scope" value="Eukaryota"/>
</dbReference>
<evidence type="ECO:0000256" key="2">
    <source>
        <dbReference type="SAM" id="MobiDB-lite"/>
    </source>
</evidence>
<feature type="compositionally biased region" description="Polar residues" evidence="2">
    <location>
        <begin position="770"/>
        <end position="780"/>
    </location>
</feature>
<reference evidence="5" key="2">
    <citation type="submission" date="2020-08" db="EMBL/GenBank/DDBJ databases">
        <authorList>
            <person name="Kikuchi T."/>
        </authorList>
    </citation>
    <scope>NUCLEOTIDE SEQUENCE</scope>
    <source>
        <strain evidence="4">Ka4C1</strain>
    </source>
</reference>
<dbReference type="SMART" id="SM00360">
    <property type="entry name" value="RRM"/>
    <property type="match status" value="1"/>
</dbReference>
<feature type="region of interest" description="Disordered" evidence="2">
    <location>
        <begin position="397"/>
        <end position="701"/>
    </location>
</feature>
<evidence type="ECO:0000313" key="8">
    <source>
        <dbReference type="WBParaSite" id="BXY_0121000.1"/>
    </source>
</evidence>
<evidence type="ECO:0000256" key="1">
    <source>
        <dbReference type="PROSITE-ProRule" id="PRU00176"/>
    </source>
</evidence>
<dbReference type="GO" id="GO:0003723">
    <property type="term" value="F:RNA binding"/>
    <property type="evidence" value="ECO:0007669"/>
    <property type="project" value="UniProtKB-UniRule"/>
</dbReference>
<dbReference type="Gene3D" id="3.30.70.330">
    <property type="match status" value="1"/>
</dbReference>
<feature type="compositionally biased region" description="Basic and acidic residues" evidence="2">
    <location>
        <begin position="729"/>
        <end position="746"/>
    </location>
</feature>
<reference evidence="8" key="1">
    <citation type="submission" date="2016-11" db="UniProtKB">
        <authorList>
            <consortium name="WormBaseParasite"/>
        </authorList>
    </citation>
    <scope>IDENTIFICATION</scope>
</reference>
<dbReference type="WBParaSite" id="BXY_0121000.1">
    <property type="protein sequence ID" value="BXY_0121000.1"/>
    <property type="gene ID" value="BXY_0121000"/>
</dbReference>
<feature type="region of interest" description="Disordered" evidence="2">
    <location>
        <begin position="720"/>
        <end position="856"/>
    </location>
</feature>
<name>A0A1I7RKH6_BURXY</name>
<feature type="compositionally biased region" description="Low complexity" evidence="2">
    <location>
        <begin position="166"/>
        <end position="176"/>
    </location>
</feature>
<feature type="compositionally biased region" description="Polar residues" evidence="2">
    <location>
        <begin position="638"/>
        <end position="660"/>
    </location>
</feature>
<feature type="compositionally biased region" description="Basic and acidic residues" evidence="2">
    <location>
        <begin position="667"/>
        <end position="693"/>
    </location>
</feature>
<sequence>MPYNDYRQNFRDRDNFRRNGRQRMDERVNEKEVPESRHAVFFRGFGPDISSEKIKDHFQDEIGPCIIDFYKNTPERTFVAVRFDSKDDAAKCMDKYKDGKLWGYELEVTWYRDIRRYVAHVKGGRNERHDAPRRRDGRRSRSRRGSRDGSDSEDESRRKRKRRDSSSSSSSSGSSAHSRRSSRPESRSQHSKPGSAAHSPAKKPESKRVDDSMDISGISDNEEKDSALDRAVRVAQEISITRPDYPDVFLPNALTSLLKKKGIYKSNDGFSNVSNFSGDRKRINLSGDHDEYNGSNESSLYNPYDALSCDGDSDGNMAGSTCPPEFYQSELANQEDPDLGYQGERERAGGSGISNDASGLSNDKSGSGSHLEGVDEELQVLFQKISQKSPAAIKVKMEPEDDETMNANIPSSTGSETPSSATATKTGKCTVKIIRKTEEEMRSARRKRDNRRDRTEKGGPQRRFEQPEREQRLDPFLPQNQSSDLSCSRYPSFSQSAPINPRSTDSFPRHDNGEGVRGQEWSENTFKRPADPRLKRREVEKGQVQRTDVRSNINTTNIPTDPRLRRGMEPQRSSNMPGEAESGQLKPLERQVPTDPRLRRREEQKMGAGNVGRQDGVGFAHSFPVSPMMENSRKDPRSQSQGPRYQSIPISDGSSRNLSSKGIEVNKGFEGEDRNARMNQFDVKEKENERQNWQEEPIWSRRYYKEQSNVRTEDLWKYQKNLGPVPQGEYKKLEKLPERNEFREEADPGLLGRPRSSSRNRIAERYENFHPTSTPRNQSLSRRHREFGTSNSYDNDPRRRGYQGLYGRDPVIHSGRYSAFHSSEGQGQNQRYYNGTRDPSNSRRNPPEYEEMGKRMTQREDDEIVQRYEKSNEKYWTGINYRSLAPPHTRQIKQEEDGEVYYDVDTGYRNVEEGRPESRRSFYEENEGYNSEGGKRWGSRYEDDFEIERKPDLNKETRPEPDHRSIRQIAVERCPSIVDEKPAVDTMFNIRSQIIRELRHEPGRKSSSNGLQLSNLATKPEEIIRNKLAKFPEEFKSSVETKRKELEAVYRKDCQTFGLVAKKLVDKNADLEKSLKLALLGVLSDLEKETNETLLKYVEELELLFDA</sequence>
<feature type="domain" description="RRM" evidence="3">
    <location>
        <begin position="38"/>
        <end position="113"/>
    </location>
</feature>
<dbReference type="OrthoDB" id="8933311at2759"/>
<dbReference type="InterPro" id="IPR057603">
    <property type="entry name" value="Periphilin-1_C"/>
</dbReference>
<feature type="region of interest" description="Disordered" evidence="2">
    <location>
        <begin position="123"/>
        <end position="228"/>
    </location>
</feature>
<dbReference type="Proteomes" id="UP000659654">
    <property type="component" value="Unassembled WGS sequence"/>
</dbReference>
<dbReference type="PROSITE" id="PS50102">
    <property type="entry name" value="RRM"/>
    <property type="match status" value="1"/>
</dbReference>
<organism evidence="6 8">
    <name type="scientific">Bursaphelenchus xylophilus</name>
    <name type="common">Pinewood nematode worm</name>
    <name type="synonym">Aphelenchoides xylophilus</name>
    <dbReference type="NCBI Taxonomy" id="6326"/>
    <lineage>
        <taxon>Eukaryota</taxon>
        <taxon>Metazoa</taxon>
        <taxon>Ecdysozoa</taxon>
        <taxon>Nematoda</taxon>
        <taxon>Chromadorea</taxon>
        <taxon>Rhabditida</taxon>
        <taxon>Tylenchina</taxon>
        <taxon>Tylenchomorpha</taxon>
        <taxon>Aphelenchoidea</taxon>
        <taxon>Aphelenchoididae</taxon>
        <taxon>Bursaphelenchus</taxon>
    </lineage>
</organism>
<dbReference type="CDD" id="cd00590">
    <property type="entry name" value="RRM_SF"/>
    <property type="match status" value="1"/>
</dbReference>
<feature type="compositionally biased region" description="Basic and acidic residues" evidence="2">
    <location>
        <begin position="525"/>
        <end position="549"/>
    </location>
</feature>
<feature type="compositionally biased region" description="Basic residues" evidence="2">
    <location>
        <begin position="135"/>
        <end position="144"/>
    </location>
</feature>
<feature type="compositionally biased region" description="Basic and acidic residues" evidence="2">
    <location>
        <begin position="202"/>
        <end position="211"/>
    </location>
</feature>
<feature type="compositionally biased region" description="Polar residues" evidence="2">
    <location>
        <begin position="820"/>
        <end position="844"/>
    </location>
</feature>
<evidence type="ECO:0000313" key="4">
    <source>
        <dbReference type="EMBL" id="CAD5235106.1"/>
    </source>
</evidence>
<accession>A0A1I7RKH6</accession>
<feature type="compositionally biased region" description="Basic and acidic residues" evidence="2">
    <location>
        <begin position="596"/>
        <end position="605"/>
    </location>
</feature>
<feature type="compositionally biased region" description="Basic and acidic residues" evidence="2">
    <location>
        <begin position="124"/>
        <end position="134"/>
    </location>
</feature>
<evidence type="ECO:0000313" key="6">
    <source>
        <dbReference type="Proteomes" id="UP000095284"/>
    </source>
</evidence>
<keyword evidence="1" id="KW-0694">RNA-binding</keyword>
<dbReference type="EMBL" id="CAJFDI010000006">
    <property type="protein sequence ID" value="CAD5235106.1"/>
    <property type="molecule type" value="Genomic_DNA"/>
</dbReference>
<feature type="compositionally biased region" description="Polar residues" evidence="2">
    <location>
        <begin position="405"/>
        <end position="427"/>
    </location>
</feature>
<feature type="compositionally biased region" description="Basic and acidic residues" evidence="2">
    <location>
        <begin position="845"/>
        <end position="856"/>
    </location>
</feature>
<dbReference type="SUPFAM" id="SSF54928">
    <property type="entry name" value="RNA-binding domain, RBD"/>
    <property type="match status" value="1"/>
</dbReference>
<gene>
    <name evidence="4" type="ORF">BXYJ_LOCUS15197</name>
</gene>
<evidence type="ECO:0000313" key="7">
    <source>
        <dbReference type="Proteomes" id="UP000659654"/>
    </source>
</evidence>
<feature type="compositionally biased region" description="Basic and acidic residues" evidence="2">
    <location>
        <begin position="912"/>
        <end position="923"/>
    </location>
</feature>
<proteinExistence type="predicted"/>
<feature type="region of interest" description="Disordered" evidence="2">
    <location>
        <begin position="912"/>
        <end position="938"/>
    </location>
</feature>
<evidence type="ECO:0000259" key="3">
    <source>
        <dbReference type="PROSITE" id="PS50102"/>
    </source>
</evidence>
<dbReference type="Pfam" id="PF00076">
    <property type="entry name" value="RRM_1"/>
    <property type="match status" value="1"/>
</dbReference>
<feature type="compositionally biased region" description="Basic and acidic residues" evidence="2">
    <location>
        <begin position="450"/>
        <end position="473"/>
    </location>
</feature>
<dbReference type="Pfam" id="PF25234">
    <property type="entry name" value="Periphilin_C"/>
    <property type="match status" value="1"/>
</dbReference>
<keyword evidence="7" id="KW-1185">Reference proteome</keyword>